<evidence type="ECO:0000256" key="1">
    <source>
        <dbReference type="ARBA" id="ARBA00010792"/>
    </source>
</evidence>
<evidence type="ECO:0000313" key="5">
    <source>
        <dbReference type="Proteomes" id="UP000250369"/>
    </source>
</evidence>
<keyword evidence="5" id="KW-1185">Reference proteome</keyword>
<keyword evidence="2" id="KW-0812">Transmembrane</keyword>
<dbReference type="AlphaFoldDB" id="A0A329LTX0"/>
<feature type="transmembrane region" description="Helical" evidence="2">
    <location>
        <begin position="57"/>
        <end position="84"/>
    </location>
</feature>
<organism evidence="4 5">
    <name type="scientific">Paenibacillus contaminans</name>
    <dbReference type="NCBI Taxonomy" id="450362"/>
    <lineage>
        <taxon>Bacteria</taxon>
        <taxon>Bacillati</taxon>
        <taxon>Bacillota</taxon>
        <taxon>Bacilli</taxon>
        <taxon>Bacillales</taxon>
        <taxon>Paenibacillaceae</taxon>
        <taxon>Paenibacillus</taxon>
    </lineage>
</organism>
<comment type="caution">
    <text evidence="4">The sequence shown here is derived from an EMBL/GenBank/DDBJ whole genome shotgun (WGS) entry which is preliminary data.</text>
</comment>
<evidence type="ECO:0000313" key="4">
    <source>
        <dbReference type="EMBL" id="RAV10590.1"/>
    </source>
</evidence>
<dbReference type="InterPro" id="IPR032816">
    <property type="entry name" value="VTT_dom"/>
</dbReference>
<keyword evidence="2" id="KW-1133">Transmembrane helix</keyword>
<feature type="transmembrane region" description="Helical" evidence="2">
    <location>
        <begin position="20"/>
        <end position="37"/>
    </location>
</feature>
<evidence type="ECO:0000256" key="2">
    <source>
        <dbReference type="SAM" id="Phobius"/>
    </source>
</evidence>
<evidence type="ECO:0000259" key="3">
    <source>
        <dbReference type="Pfam" id="PF09335"/>
    </source>
</evidence>
<dbReference type="OrthoDB" id="9782291at2"/>
<protein>
    <submittedName>
        <fullName evidence="4">DedA family protein</fullName>
    </submittedName>
</protein>
<gene>
    <name evidence="4" type="ORF">DQG23_37560</name>
</gene>
<feature type="domain" description="VTT" evidence="3">
    <location>
        <begin position="39"/>
        <end position="165"/>
    </location>
</feature>
<accession>A0A329LTX0</accession>
<keyword evidence="2" id="KW-0472">Membrane</keyword>
<reference evidence="4 5" key="1">
    <citation type="journal article" date="2009" name="Int. J. Syst. Evol. Microbiol.">
        <title>Paenibacillus contaminans sp. nov., isolated from a contaminated laboratory plate.</title>
        <authorList>
            <person name="Chou J.H."/>
            <person name="Lee J.H."/>
            <person name="Lin M.C."/>
            <person name="Chang P.S."/>
            <person name="Arun A.B."/>
            <person name="Young C.C."/>
            <person name="Chen W.M."/>
        </authorList>
    </citation>
    <scope>NUCLEOTIDE SEQUENCE [LARGE SCALE GENOMIC DNA]</scope>
    <source>
        <strain evidence="4 5">CKOBP-6</strain>
    </source>
</reference>
<feature type="transmembrane region" description="Helical" evidence="2">
    <location>
        <begin position="181"/>
        <end position="201"/>
    </location>
</feature>
<dbReference type="Proteomes" id="UP000250369">
    <property type="component" value="Unassembled WGS sequence"/>
</dbReference>
<dbReference type="EMBL" id="QMFB01000042">
    <property type="protein sequence ID" value="RAV10590.1"/>
    <property type="molecule type" value="Genomic_DNA"/>
</dbReference>
<dbReference type="GO" id="GO:0005886">
    <property type="term" value="C:plasma membrane"/>
    <property type="evidence" value="ECO:0007669"/>
    <property type="project" value="TreeGrafter"/>
</dbReference>
<dbReference type="PANTHER" id="PTHR42709">
    <property type="entry name" value="ALKALINE PHOSPHATASE LIKE PROTEIN"/>
    <property type="match status" value="1"/>
</dbReference>
<name>A0A329LTX0_9BACL</name>
<dbReference type="InterPro" id="IPR051311">
    <property type="entry name" value="DedA_domain"/>
</dbReference>
<comment type="similarity">
    <text evidence="1">Belongs to the DedA family.</text>
</comment>
<sequence length="213" mass="24305">MNGIVGGEARLEHIDKLFDAYGYYVLFFGLMLEFIALPFPGETTMAYAGYLSYAGRLNWVVCMLFAMLGTTVGMTITYMIGFFLGMPFIERYGRWVLLTPAKVEKTRERFGKYGNALLFTAYFIPGVRHITGYFAGIIRLPFRTFALYAYSGAAFWVVFFIGLGKLFGAHWEELFAKFERYAPYVIGAAVLFAASYIAFYYRDKLAAWLGKRK</sequence>
<feature type="transmembrane region" description="Helical" evidence="2">
    <location>
        <begin position="147"/>
        <end position="169"/>
    </location>
</feature>
<proteinExistence type="inferred from homology"/>
<dbReference type="Pfam" id="PF09335">
    <property type="entry name" value="VTT_dom"/>
    <property type="match status" value="1"/>
</dbReference>
<dbReference type="PANTHER" id="PTHR42709:SF9">
    <property type="entry name" value="ALKALINE PHOSPHATASE LIKE PROTEIN"/>
    <property type="match status" value="1"/>
</dbReference>